<dbReference type="OrthoDB" id="6022136at2759"/>
<keyword evidence="1" id="KW-1015">Disulfide bond</keyword>
<dbReference type="SUPFAM" id="SSF49854">
    <property type="entry name" value="Spermadhesin, CUB domain"/>
    <property type="match status" value="2"/>
</dbReference>
<evidence type="ECO:0000256" key="1">
    <source>
        <dbReference type="ARBA" id="ARBA00023157"/>
    </source>
</evidence>
<feature type="domain" description="CUB" evidence="3">
    <location>
        <begin position="137"/>
        <end position="184"/>
    </location>
</feature>
<dbReference type="CDD" id="cd00041">
    <property type="entry name" value="CUB"/>
    <property type="match status" value="1"/>
</dbReference>
<comment type="caution">
    <text evidence="4">The sequence shown here is derived from an EMBL/GenBank/DDBJ whole genome shotgun (WGS) entry which is preliminary data.</text>
</comment>
<dbReference type="InterPro" id="IPR053207">
    <property type="entry name" value="Non-NMDA_GluR_Accessory"/>
</dbReference>
<accession>A0A1Y3BN42</accession>
<dbReference type="Pfam" id="PF00431">
    <property type="entry name" value="CUB"/>
    <property type="match status" value="2"/>
</dbReference>
<dbReference type="PANTHER" id="PTHR47537">
    <property type="entry name" value="CUBILIN"/>
    <property type="match status" value="1"/>
</dbReference>
<dbReference type="Gene3D" id="2.60.120.290">
    <property type="entry name" value="Spermadhesin, CUB domain"/>
    <property type="match status" value="2"/>
</dbReference>
<dbReference type="AlphaFoldDB" id="A0A1Y3BN42"/>
<dbReference type="InterPro" id="IPR000859">
    <property type="entry name" value="CUB_dom"/>
</dbReference>
<dbReference type="GO" id="GO:0005886">
    <property type="term" value="C:plasma membrane"/>
    <property type="evidence" value="ECO:0007669"/>
    <property type="project" value="TreeGrafter"/>
</dbReference>
<dbReference type="PROSITE" id="PS01180">
    <property type="entry name" value="CUB"/>
    <property type="match status" value="2"/>
</dbReference>
<sequence>MIPPSATTSPATNITDDKTQITNNRYTRQCIYTFIASPNERVRVSFTKFSLRAELPECLDEYIDVYAELKNPDSDLLSTPFGGRYCDLVIPHDRISLFHTIVISFYTAKLFDGSILNGSDIFEAPYIAGTPMPNEICSYTIHSDVRREGEFMTPTYPGVYPKNITCYYLFKGVKGQRVKLEFMD</sequence>
<keyword evidence="5" id="KW-1185">Reference proteome</keyword>
<dbReference type="PANTHER" id="PTHR47537:SF6">
    <property type="entry name" value="CUB DOMAIN-CONTAINING PROTEIN"/>
    <property type="match status" value="1"/>
</dbReference>
<evidence type="ECO:0000313" key="4">
    <source>
        <dbReference type="EMBL" id="OTF82400.1"/>
    </source>
</evidence>
<feature type="non-terminal residue" evidence="4">
    <location>
        <position position="184"/>
    </location>
</feature>
<proteinExistence type="predicted"/>
<evidence type="ECO:0000256" key="2">
    <source>
        <dbReference type="PROSITE-ProRule" id="PRU00059"/>
    </source>
</evidence>
<dbReference type="Proteomes" id="UP000194236">
    <property type="component" value="Unassembled WGS sequence"/>
</dbReference>
<dbReference type="EMBL" id="MUJZ01008638">
    <property type="protein sequence ID" value="OTF82400.1"/>
    <property type="molecule type" value="Genomic_DNA"/>
</dbReference>
<organism evidence="4 5">
    <name type="scientific">Euroglyphus maynei</name>
    <name type="common">Mayne's house dust mite</name>
    <dbReference type="NCBI Taxonomy" id="6958"/>
    <lineage>
        <taxon>Eukaryota</taxon>
        <taxon>Metazoa</taxon>
        <taxon>Ecdysozoa</taxon>
        <taxon>Arthropoda</taxon>
        <taxon>Chelicerata</taxon>
        <taxon>Arachnida</taxon>
        <taxon>Acari</taxon>
        <taxon>Acariformes</taxon>
        <taxon>Sarcoptiformes</taxon>
        <taxon>Astigmata</taxon>
        <taxon>Psoroptidia</taxon>
        <taxon>Analgoidea</taxon>
        <taxon>Pyroglyphidae</taxon>
        <taxon>Pyroglyphinae</taxon>
        <taxon>Euroglyphus</taxon>
    </lineage>
</organism>
<name>A0A1Y3BN42_EURMA</name>
<feature type="domain" description="CUB" evidence="3">
    <location>
        <begin position="10"/>
        <end position="129"/>
    </location>
</feature>
<reference evidence="4 5" key="1">
    <citation type="submission" date="2017-03" db="EMBL/GenBank/DDBJ databases">
        <title>Genome Survey of Euroglyphus maynei.</title>
        <authorList>
            <person name="Arlian L.G."/>
            <person name="Morgan M.S."/>
            <person name="Rider S.D."/>
        </authorList>
    </citation>
    <scope>NUCLEOTIDE SEQUENCE [LARGE SCALE GENOMIC DNA]</scope>
    <source>
        <strain evidence="4">Arlian Lab</strain>
        <tissue evidence="4">Whole body</tissue>
    </source>
</reference>
<protein>
    <submittedName>
        <fullName evidence="4">CUB domain containing protein</fullName>
    </submittedName>
</protein>
<gene>
    <name evidence="4" type="ORF">BLA29_009318</name>
</gene>
<comment type="caution">
    <text evidence="2">Lacks conserved residue(s) required for the propagation of feature annotation.</text>
</comment>
<dbReference type="InterPro" id="IPR035914">
    <property type="entry name" value="Sperma_CUB_dom_sf"/>
</dbReference>
<evidence type="ECO:0000313" key="5">
    <source>
        <dbReference type="Proteomes" id="UP000194236"/>
    </source>
</evidence>
<evidence type="ECO:0000259" key="3">
    <source>
        <dbReference type="PROSITE" id="PS01180"/>
    </source>
</evidence>